<proteinExistence type="predicted"/>
<dbReference type="Proteomes" id="UP000523447">
    <property type="component" value="Unassembled WGS sequence"/>
</dbReference>
<gene>
    <name evidence="1" type="ORF">HGA07_25055</name>
</gene>
<organism evidence="1 2">
    <name type="scientific">Nocardia veterana</name>
    <dbReference type="NCBI Taxonomy" id="132249"/>
    <lineage>
        <taxon>Bacteria</taxon>
        <taxon>Bacillati</taxon>
        <taxon>Actinomycetota</taxon>
        <taxon>Actinomycetes</taxon>
        <taxon>Mycobacteriales</taxon>
        <taxon>Nocardiaceae</taxon>
        <taxon>Nocardia</taxon>
    </lineage>
</organism>
<sequence length="225" mass="24613">MTDPYSAWRPPATGKTIGSAHVKGGGTTKTTAAILTGHAYIARGETVDVISFDYFHSAVSWADKAHEGQGLSNAAHRPWPDNYNVEPADTDDDLWSLIHGSSASRRIIDGGPADPESFKKVVRLSDIVILPTEPSYLTMEQVTAAFELVGEIEEEQDRQIDARVLLVRVNPSLALTRDVREALTTVNIPVMESMIRQDGNIARAAHTVPLRCFGYEKVVEELEAS</sequence>
<dbReference type="Gene3D" id="3.40.50.300">
    <property type="entry name" value="P-loop containing nucleotide triphosphate hydrolases"/>
    <property type="match status" value="1"/>
</dbReference>
<keyword evidence="2" id="KW-1185">Reference proteome</keyword>
<dbReference type="SUPFAM" id="SSF52540">
    <property type="entry name" value="P-loop containing nucleoside triphosphate hydrolases"/>
    <property type="match status" value="1"/>
</dbReference>
<dbReference type="RefSeq" id="WP_157171686.1">
    <property type="nucleotide sequence ID" value="NZ_CAWPHS010000030.1"/>
</dbReference>
<name>A0A7X6M458_9NOCA</name>
<dbReference type="CDD" id="cd02042">
    <property type="entry name" value="ParAB_family"/>
    <property type="match status" value="1"/>
</dbReference>
<evidence type="ECO:0000313" key="2">
    <source>
        <dbReference type="Proteomes" id="UP000523447"/>
    </source>
</evidence>
<dbReference type="EMBL" id="JAAXPE010000036">
    <property type="protein sequence ID" value="NKY88872.1"/>
    <property type="molecule type" value="Genomic_DNA"/>
</dbReference>
<evidence type="ECO:0000313" key="1">
    <source>
        <dbReference type="EMBL" id="NKY88872.1"/>
    </source>
</evidence>
<comment type="caution">
    <text evidence="1">The sequence shown here is derived from an EMBL/GenBank/DDBJ whole genome shotgun (WGS) entry which is preliminary data.</text>
</comment>
<dbReference type="InterPro" id="IPR027417">
    <property type="entry name" value="P-loop_NTPase"/>
</dbReference>
<protein>
    <submittedName>
        <fullName evidence="1">ParA family protein</fullName>
    </submittedName>
</protein>
<accession>A0A7X6M458</accession>
<reference evidence="1 2" key="1">
    <citation type="submission" date="2020-04" db="EMBL/GenBank/DDBJ databases">
        <title>MicrobeNet Type strains.</title>
        <authorList>
            <person name="Nicholson A.C."/>
        </authorList>
    </citation>
    <scope>NUCLEOTIDE SEQUENCE [LARGE SCALE GENOMIC DNA]</scope>
    <source>
        <strain evidence="1 2">DSM 44445</strain>
    </source>
</reference>
<dbReference type="AlphaFoldDB" id="A0A7X6M458"/>